<dbReference type="InterPro" id="IPR017452">
    <property type="entry name" value="GPCR_Rhodpsn_7TM"/>
</dbReference>
<dbReference type="EMBL" id="BFAA01007415">
    <property type="protein sequence ID" value="GCB59903.1"/>
    <property type="molecule type" value="Genomic_DNA"/>
</dbReference>
<evidence type="ECO:0000256" key="3">
    <source>
        <dbReference type="ARBA" id="ARBA00022692"/>
    </source>
</evidence>
<dbReference type="AlphaFoldDB" id="A0A401NG38"/>
<feature type="transmembrane region" description="Helical" evidence="10">
    <location>
        <begin position="308"/>
        <end position="335"/>
    </location>
</feature>
<evidence type="ECO:0000256" key="10">
    <source>
        <dbReference type="SAM" id="Phobius"/>
    </source>
</evidence>
<evidence type="ECO:0000256" key="1">
    <source>
        <dbReference type="ARBA" id="ARBA00004651"/>
    </source>
</evidence>
<dbReference type="Proteomes" id="UP000288216">
    <property type="component" value="Unassembled WGS sequence"/>
</dbReference>
<keyword evidence="7 9" id="KW-0675">Receptor</keyword>
<dbReference type="InterPro" id="IPR050569">
    <property type="entry name" value="TAAR"/>
</dbReference>
<dbReference type="SUPFAM" id="SSF81321">
    <property type="entry name" value="Family A G protein-coupled receptor-like"/>
    <property type="match status" value="1"/>
</dbReference>
<keyword evidence="5 9" id="KW-0297">G-protein coupled receptor</keyword>
<dbReference type="PROSITE" id="PS00237">
    <property type="entry name" value="G_PROTEIN_RECEP_F1_1"/>
    <property type="match status" value="1"/>
</dbReference>
<evidence type="ECO:0000256" key="5">
    <source>
        <dbReference type="ARBA" id="ARBA00023040"/>
    </source>
</evidence>
<evidence type="ECO:0000256" key="2">
    <source>
        <dbReference type="ARBA" id="ARBA00022475"/>
    </source>
</evidence>
<dbReference type="PRINTS" id="PR00237">
    <property type="entry name" value="GPCRRHODOPSN"/>
</dbReference>
<feature type="transmembrane region" description="Helical" evidence="10">
    <location>
        <begin position="216"/>
        <end position="240"/>
    </location>
</feature>
<keyword evidence="2" id="KW-1003">Cell membrane</keyword>
<dbReference type="PANTHER" id="PTHR24249">
    <property type="entry name" value="HISTAMINE RECEPTOR-RELATED G-PROTEIN COUPLED RECEPTOR"/>
    <property type="match status" value="1"/>
</dbReference>
<keyword evidence="13" id="KW-1185">Reference proteome</keyword>
<feature type="transmembrane region" description="Helical" evidence="10">
    <location>
        <begin position="260"/>
        <end position="287"/>
    </location>
</feature>
<dbReference type="InterPro" id="IPR000276">
    <property type="entry name" value="GPCR_Rhodpsn"/>
</dbReference>
<feature type="transmembrane region" description="Helical" evidence="10">
    <location>
        <begin position="175"/>
        <end position="195"/>
    </location>
</feature>
<feature type="domain" description="G-protein coupled receptors family 1 profile" evidence="11">
    <location>
        <begin position="113"/>
        <end position="363"/>
    </location>
</feature>
<keyword evidence="8 9" id="KW-0807">Transducer</keyword>
<evidence type="ECO:0000256" key="6">
    <source>
        <dbReference type="ARBA" id="ARBA00023136"/>
    </source>
</evidence>
<organism evidence="12 13">
    <name type="scientific">Scyliorhinus torazame</name>
    <name type="common">Cloudy catshark</name>
    <name type="synonym">Catulus torazame</name>
    <dbReference type="NCBI Taxonomy" id="75743"/>
    <lineage>
        <taxon>Eukaryota</taxon>
        <taxon>Metazoa</taxon>
        <taxon>Chordata</taxon>
        <taxon>Craniata</taxon>
        <taxon>Vertebrata</taxon>
        <taxon>Chondrichthyes</taxon>
        <taxon>Elasmobranchii</taxon>
        <taxon>Galeomorphii</taxon>
        <taxon>Galeoidea</taxon>
        <taxon>Carcharhiniformes</taxon>
        <taxon>Scyliorhinidae</taxon>
        <taxon>Scyliorhinus</taxon>
    </lineage>
</organism>
<dbReference type="Pfam" id="PF00001">
    <property type="entry name" value="7tm_1"/>
    <property type="match status" value="1"/>
</dbReference>
<proteinExistence type="inferred from homology"/>
<sequence>MFLGHSRLTGWNLSSGGKGGGIGANVTGMGLARAVGEAGVNVTGMGLARAVGEAGARAVGEAGVNVTGMGLAGAVGEAGVNVTGMGLAGAVGEADDRLKLWIIGVLCVLIILGNVAVLLVISSPVSGWSRNSRLVLLSLTGADAALALVVIPLNLYGNSVRQLRDQLDSPFCHMVVFLDASILTSSIYSLATISIERYIAVFFPLRYSTVMTNGRVKALIALVWLLPPVLSFPISIPRGIVKVYFSRASLICNLDFSSNVAYSLLLTAFIFFPCSLIMTLANFRLWFVARSQKNRFKVSRVSRRHDAASRVLVPVVIVYYICWSPCVCNMIYQALTEQRAPEWLEFVALWLPCGNGFFNCIVYFWLNRSFRKKFQEMGQNLCRLFGLLNLLKLASYTCTILELSNAKNLRSLFLD</sequence>
<evidence type="ECO:0000313" key="13">
    <source>
        <dbReference type="Proteomes" id="UP000288216"/>
    </source>
</evidence>
<name>A0A401NG38_SCYTO</name>
<dbReference type="PROSITE" id="PS50262">
    <property type="entry name" value="G_PROTEIN_RECEP_F1_2"/>
    <property type="match status" value="1"/>
</dbReference>
<gene>
    <name evidence="12" type="ORF">scyTo_0014069</name>
</gene>
<dbReference type="GO" id="GO:0004930">
    <property type="term" value="F:G protein-coupled receptor activity"/>
    <property type="evidence" value="ECO:0007669"/>
    <property type="project" value="UniProtKB-KW"/>
</dbReference>
<evidence type="ECO:0000259" key="11">
    <source>
        <dbReference type="PROSITE" id="PS50262"/>
    </source>
</evidence>
<feature type="transmembrane region" description="Helical" evidence="10">
    <location>
        <begin position="134"/>
        <end position="155"/>
    </location>
</feature>
<evidence type="ECO:0000313" key="12">
    <source>
        <dbReference type="EMBL" id="GCB59903.1"/>
    </source>
</evidence>
<accession>A0A401NG38</accession>
<dbReference type="Gene3D" id="1.20.1070.10">
    <property type="entry name" value="Rhodopsin 7-helix transmembrane proteins"/>
    <property type="match status" value="1"/>
</dbReference>
<dbReference type="CDD" id="cd00637">
    <property type="entry name" value="7tm_classA_rhodopsin-like"/>
    <property type="match status" value="1"/>
</dbReference>
<keyword evidence="6 10" id="KW-0472">Membrane</keyword>
<dbReference type="OrthoDB" id="6376512at2759"/>
<feature type="transmembrane region" description="Helical" evidence="10">
    <location>
        <begin position="100"/>
        <end position="122"/>
    </location>
</feature>
<evidence type="ECO:0000256" key="9">
    <source>
        <dbReference type="RuleBase" id="RU000688"/>
    </source>
</evidence>
<comment type="subcellular location">
    <subcellularLocation>
        <location evidence="1">Cell membrane</location>
        <topology evidence="1">Multi-pass membrane protein</topology>
    </subcellularLocation>
</comment>
<dbReference type="STRING" id="75743.A0A401NG38"/>
<evidence type="ECO:0000256" key="4">
    <source>
        <dbReference type="ARBA" id="ARBA00022989"/>
    </source>
</evidence>
<dbReference type="PANTHER" id="PTHR24249:SF387">
    <property type="entry name" value="HISTAMINE H2 RECEPTOR"/>
    <property type="match status" value="1"/>
</dbReference>
<protein>
    <recommendedName>
        <fullName evidence="11">G-protein coupled receptors family 1 profile domain-containing protein</fullName>
    </recommendedName>
</protein>
<dbReference type="GO" id="GO:0005886">
    <property type="term" value="C:plasma membrane"/>
    <property type="evidence" value="ECO:0007669"/>
    <property type="project" value="UniProtKB-SubCell"/>
</dbReference>
<evidence type="ECO:0000256" key="7">
    <source>
        <dbReference type="ARBA" id="ARBA00023170"/>
    </source>
</evidence>
<reference evidence="12 13" key="1">
    <citation type="journal article" date="2018" name="Nat. Ecol. Evol.">
        <title>Shark genomes provide insights into elasmobranch evolution and the origin of vertebrates.</title>
        <authorList>
            <person name="Hara Y"/>
            <person name="Yamaguchi K"/>
            <person name="Onimaru K"/>
            <person name="Kadota M"/>
            <person name="Koyanagi M"/>
            <person name="Keeley SD"/>
            <person name="Tatsumi K"/>
            <person name="Tanaka K"/>
            <person name="Motone F"/>
            <person name="Kageyama Y"/>
            <person name="Nozu R"/>
            <person name="Adachi N"/>
            <person name="Nishimura O"/>
            <person name="Nakagawa R"/>
            <person name="Tanegashima C"/>
            <person name="Kiyatake I"/>
            <person name="Matsumoto R"/>
            <person name="Murakumo K"/>
            <person name="Nishida K"/>
            <person name="Terakita A"/>
            <person name="Kuratani S"/>
            <person name="Sato K"/>
            <person name="Hyodo S Kuraku.S."/>
        </authorList>
    </citation>
    <scope>NUCLEOTIDE SEQUENCE [LARGE SCALE GENOMIC DNA]</scope>
</reference>
<comment type="similarity">
    <text evidence="9">Belongs to the G-protein coupled receptor 1 family.</text>
</comment>
<dbReference type="FunFam" id="1.20.1070.10:FF:000411">
    <property type="entry name" value="Zgc:162592"/>
    <property type="match status" value="1"/>
</dbReference>
<evidence type="ECO:0000256" key="8">
    <source>
        <dbReference type="ARBA" id="ARBA00023224"/>
    </source>
</evidence>
<keyword evidence="4 10" id="KW-1133">Transmembrane helix</keyword>
<feature type="transmembrane region" description="Helical" evidence="10">
    <location>
        <begin position="347"/>
        <end position="366"/>
    </location>
</feature>
<comment type="caution">
    <text evidence="12">The sequence shown here is derived from an EMBL/GenBank/DDBJ whole genome shotgun (WGS) entry which is preliminary data.</text>
</comment>
<keyword evidence="3 9" id="KW-0812">Transmembrane</keyword>
<dbReference type="OMA" id="DYTEGPD"/>